<comment type="caution">
    <text evidence="3">The sequence shown here is derived from an EMBL/GenBank/DDBJ whole genome shotgun (WGS) entry which is preliminary data.</text>
</comment>
<evidence type="ECO:0000313" key="3">
    <source>
        <dbReference type="EMBL" id="GBE84538.1"/>
    </source>
</evidence>
<reference evidence="3 4" key="1">
    <citation type="journal article" date="2018" name="Sci. Rep.">
        <title>Genome sequence of the cauliflower mushroom Sparassis crispa (Hanabiratake) and its association with beneficial usage.</title>
        <authorList>
            <person name="Kiyama R."/>
            <person name="Furutani Y."/>
            <person name="Kawaguchi K."/>
            <person name="Nakanishi T."/>
        </authorList>
    </citation>
    <scope>NUCLEOTIDE SEQUENCE [LARGE SCALE GENOMIC DNA]</scope>
</reference>
<dbReference type="PRINTS" id="PR00348">
    <property type="entry name" value="UBIQUITIN"/>
</dbReference>
<dbReference type="PROSITE" id="PS50053">
    <property type="entry name" value="UBIQUITIN_2"/>
    <property type="match status" value="2"/>
</dbReference>
<dbReference type="InParanoid" id="A0A401GQN8"/>
<dbReference type="FunFam" id="3.10.20.90:FF:000160">
    <property type="entry name" value="Polyubiquitin-C"/>
    <property type="match status" value="1"/>
</dbReference>
<gene>
    <name evidence="3" type="ORF">SCP_0605170</name>
</gene>
<feature type="domain" description="Ubiquitin-like" evidence="2">
    <location>
        <begin position="37"/>
        <end position="105"/>
    </location>
</feature>
<evidence type="ECO:0000259" key="2">
    <source>
        <dbReference type="PROSITE" id="PS50053"/>
    </source>
</evidence>
<dbReference type="AlphaFoldDB" id="A0A401GQN8"/>
<dbReference type="Pfam" id="PF00240">
    <property type="entry name" value="ubiquitin"/>
    <property type="match status" value="2"/>
</dbReference>
<proteinExistence type="predicted"/>
<dbReference type="InterPro" id="IPR019954">
    <property type="entry name" value="Ubiquitin_CS"/>
</dbReference>
<dbReference type="PROSITE" id="PS00299">
    <property type="entry name" value="UBIQUITIN_1"/>
    <property type="match status" value="1"/>
</dbReference>
<dbReference type="InterPro" id="IPR029071">
    <property type="entry name" value="Ubiquitin-like_domsf"/>
</dbReference>
<dbReference type="EMBL" id="BFAD01000006">
    <property type="protein sequence ID" value="GBE84538.1"/>
    <property type="molecule type" value="Genomic_DNA"/>
</dbReference>
<dbReference type="InterPro" id="IPR019956">
    <property type="entry name" value="Ubiquitin_dom"/>
</dbReference>
<keyword evidence="4" id="KW-1185">Reference proteome</keyword>
<dbReference type="InterPro" id="IPR000626">
    <property type="entry name" value="Ubiquitin-like_dom"/>
</dbReference>
<dbReference type="InterPro" id="IPR050158">
    <property type="entry name" value="Ubiquitin_ubiquitin-like"/>
</dbReference>
<feature type="domain" description="Ubiquitin-like" evidence="2">
    <location>
        <begin position="135"/>
        <end position="210"/>
    </location>
</feature>
<sequence length="216" mass="24100">MIPQSCPLPSATSEGSLPPQKENDKLKAFNLMYPGQIQIFVKTMNDMSISIILHPTVKVVSMKGKIEETLHIPAADQRLLYSGQELEDDRTLEDYTLESKSTIVIATHSGKLYAQPLQSTETETKTSTASSTAEVQIFVRNLNGKSMAIMISPSDTAKTLMDKVQEKTGIPPEEQRLLYGGKQLVPERILSDYNIQKESTLHLVLRLRGGTSHERW</sequence>
<protein>
    <submittedName>
        <fullName evidence="3">Polyubiquitin</fullName>
    </submittedName>
</protein>
<evidence type="ECO:0000256" key="1">
    <source>
        <dbReference type="SAM" id="MobiDB-lite"/>
    </source>
</evidence>
<name>A0A401GQN8_9APHY</name>
<dbReference type="RefSeq" id="XP_027615451.1">
    <property type="nucleotide sequence ID" value="XM_027759650.1"/>
</dbReference>
<evidence type="ECO:0000313" key="4">
    <source>
        <dbReference type="Proteomes" id="UP000287166"/>
    </source>
</evidence>
<organism evidence="3 4">
    <name type="scientific">Sparassis crispa</name>
    <dbReference type="NCBI Taxonomy" id="139825"/>
    <lineage>
        <taxon>Eukaryota</taxon>
        <taxon>Fungi</taxon>
        <taxon>Dikarya</taxon>
        <taxon>Basidiomycota</taxon>
        <taxon>Agaricomycotina</taxon>
        <taxon>Agaricomycetes</taxon>
        <taxon>Polyporales</taxon>
        <taxon>Sparassidaceae</taxon>
        <taxon>Sparassis</taxon>
    </lineage>
</organism>
<dbReference type="PANTHER" id="PTHR10666">
    <property type="entry name" value="UBIQUITIN"/>
    <property type="match status" value="1"/>
</dbReference>
<dbReference type="Proteomes" id="UP000287166">
    <property type="component" value="Unassembled WGS sequence"/>
</dbReference>
<dbReference type="GeneID" id="38781455"/>
<dbReference type="Gene3D" id="3.10.20.90">
    <property type="entry name" value="Phosphatidylinositol 3-kinase Catalytic Subunit, Chain A, domain 1"/>
    <property type="match status" value="2"/>
</dbReference>
<dbReference type="CDD" id="cd17039">
    <property type="entry name" value="Ubl_ubiquitin_like"/>
    <property type="match status" value="1"/>
</dbReference>
<dbReference type="SMART" id="SM00213">
    <property type="entry name" value="UBQ"/>
    <property type="match status" value="2"/>
</dbReference>
<dbReference type="SUPFAM" id="SSF54236">
    <property type="entry name" value="Ubiquitin-like"/>
    <property type="match status" value="2"/>
</dbReference>
<feature type="region of interest" description="Disordered" evidence="1">
    <location>
        <begin position="1"/>
        <end position="21"/>
    </location>
</feature>
<accession>A0A401GQN8</accession>
<dbReference type="OrthoDB" id="267397at2759"/>
<dbReference type="STRING" id="139825.A0A401GQN8"/>